<dbReference type="EMBL" id="QGTT01000003">
    <property type="protein sequence ID" value="PWW14508.1"/>
    <property type="molecule type" value="Genomic_DNA"/>
</dbReference>
<accession>A0A317QBD3</accession>
<comment type="caution">
    <text evidence="2">The sequence shown here is derived from an EMBL/GenBank/DDBJ whole genome shotgun (WGS) entry which is preliminary data.</text>
</comment>
<sequence>MRHFLLLSSLLFLAGCTAAPYFQAPAPALNANQEISYQLFTNESIKTASHMQVHLDEAKDIAYVQSFGGGGVAVGVAFGPLGVLANIGMIQAETDADLEQLYGKLPLPVADMFSQAATKQAMQHNANSEVRFHPFVLVVRDEDEMLRMGTALIVEVAQADGSVWGGRYTHQTSLHLPLADIADGMNDTEHTTVHGALEQSFEEILALYLNDRMGNYIESDHVVISSTFLSPRFKLEVNGKVLERHSDRVTLRSGAGLISLPLDDSLTMKNATVKKPKASSKS</sequence>
<evidence type="ECO:0000256" key="1">
    <source>
        <dbReference type="SAM" id="SignalP"/>
    </source>
</evidence>
<organism evidence="2 3">
    <name type="scientific">Pseudidiomarina maritima</name>
    <dbReference type="NCBI Taxonomy" id="519453"/>
    <lineage>
        <taxon>Bacteria</taxon>
        <taxon>Pseudomonadati</taxon>
        <taxon>Pseudomonadota</taxon>
        <taxon>Gammaproteobacteria</taxon>
        <taxon>Alteromonadales</taxon>
        <taxon>Idiomarinaceae</taxon>
        <taxon>Pseudidiomarina</taxon>
    </lineage>
</organism>
<evidence type="ECO:0008006" key="4">
    <source>
        <dbReference type="Google" id="ProtNLM"/>
    </source>
</evidence>
<evidence type="ECO:0000313" key="2">
    <source>
        <dbReference type="EMBL" id="PWW14508.1"/>
    </source>
</evidence>
<dbReference type="OrthoDB" id="6234957at2"/>
<feature type="signal peptide" evidence="1">
    <location>
        <begin position="1"/>
        <end position="18"/>
    </location>
</feature>
<reference evidence="2 3" key="1">
    <citation type="submission" date="2018-05" db="EMBL/GenBank/DDBJ databases">
        <title>Freshwater and sediment microbial communities from various areas in North America, analyzing microbe dynamics in response to fracking.</title>
        <authorList>
            <person name="Lamendella R."/>
        </authorList>
    </citation>
    <scope>NUCLEOTIDE SEQUENCE [LARGE SCALE GENOMIC DNA]</scope>
    <source>
        <strain evidence="2 3">125B1</strain>
    </source>
</reference>
<name>A0A317QBD3_9GAMM</name>
<evidence type="ECO:0000313" key="3">
    <source>
        <dbReference type="Proteomes" id="UP000246964"/>
    </source>
</evidence>
<dbReference type="Proteomes" id="UP000246964">
    <property type="component" value="Unassembled WGS sequence"/>
</dbReference>
<keyword evidence="1" id="KW-0732">Signal</keyword>
<dbReference type="PROSITE" id="PS51257">
    <property type="entry name" value="PROKAR_LIPOPROTEIN"/>
    <property type="match status" value="1"/>
</dbReference>
<feature type="chain" id="PRO_5016307097" description="Lipoprotein" evidence="1">
    <location>
        <begin position="19"/>
        <end position="282"/>
    </location>
</feature>
<proteinExistence type="predicted"/>
<protein>
    <recommendedName>
        <fullName evidence="4">Lipoprotein</fullName>
    </recommendedName>
</protein>
<dbReference type="RefSeq" id="WP_110075399.1">
    <property type="nucleotide sequence ID" value="NZ_QGTT01000003.1"/>
</dbReference>
<dbReference type="AlphaFoldDB" id="A0A317QBD3"/>
<gene>
    <name evidence="2" type="ORF">DET45_103201</name>
</gene>
<keyword evidence="3" id="KW-1185">Reference proteome</keyword>